<dbReference type="RefSeq" id="WP_012412062.1">
    <property type="nucleotide sequence ID" value="NC_010628.1"/>
</dbReference>
<keyword evidence="1" id="KW-1133">Transmembrane helix</keyword>
<feature type="transmembrane region" description="Helical" evidence="1">
    <location>
        <begin position="98"/>
        <end position="119"/>
    </location>
</feature>
<dbReference type="EnsemblBacteria" id="ACC84119">
    <property type="protein sequence ID" value="ACC84119"/>
    <property type="gene ID" value="Npun_F5821"/>
</dbReference>
<sequence length="348" mass="40704">MSIYRWDKKYWLLLMPLVFAGLLIHIKFWLTPPDSLKGDDIYFIWLEGKRIIAGENPYARVLLGDMRVNDKYATYFPLAYLFSALVQKLGFRDFRDWLYLWRPISFAFHIGIVALTLRYFQIRGLWILGFVASTILLLGRWSIYIVRVHHLEFAAIFFLLLSLVLLKEKTKLSLLMFSISLGIKQIAIFLLPLYLIYLWKNGVGNKRGKNLVWGFFIILSIPLLTSLPFLIWNAEGFFKSILFSATRLESLHIGAAPSVDVIFSNKFTWIVGLRAKFLMLFLMGMLYLSFLKEKVSMFVSSTIIMMIFLYFNSVLFLQYFLWALCIIPFALVELIPLDSKQKKDKLIF</sequence>
<organism evidence="2 3">
    <name type="scientific">Nostoc punctiforme (strain ATCC 29133 / PCC 73102)</name>
    <dbReference type="NCBI Taxonomy" id="63737"/>
    <lineage>
        <taxon>Bacteria</taxon>
        <taxon>Bacillati</taxon>
        <taxon>Cyanobacteriota</taxon>
        <taxon>Cyanophyceae</taxon>
        <taxon>Nostocales</taxon>
        <taxon>Nostocaceae</taxon>
        <taxon>Nostoc</taxon>
    </lineage>
</organism>
<dbReference type="Pfam" id="PF05208">
    <property type="entry name" value="ALG3"/>
    <property type="match status" value="1"/>
</dbReference>
<dbReference type="EMBL" id="CP001037">
    <property type="protein sequence ID" value="ACC84119.1"/>
    <property type="molecule type" value="Genomic_DNA"/>
</dbReference>
<keyword evidence="3" id="KW-1185">Reference proteome</keyword>
<keyword evidence="1" id="KW-0472">Membrane</keyword>
<proteinExistence type="predicted"/>
<feature type="transmembrane region" description="Helical" evidence="1">
    <location>
        <begin position="295"/>
        <end position="313"/>
    </location>
</feature>
<feature type="transmembrane region" description="Helical" evidence="1">
    <location>
        <begin position="172"/>
        <end position="199"/>
    </location>
</feature>
<dbReference type="GO" id="GO:0000030">
    <property type="term" value="F:mannosyltransferase activity"/>
    <property type="evidence" value="ECO:0007669"/>
    <property type="project" value="InterPro"/>
</dbReference>
<evidence type="ECO:0008006" key="4">
    <source>
        <dbReference type="Google" id="ProtNLM"/>
    </source>
</evidence>
<evidence type="ECO:0000313" key="2">
    <source>
        <dbReference type="EMBL" id="ACC84119.1"/>
    </source>
</evidence>
<name>B2JA44_NOSP7</name>
<feature type="transmembrane region" description="Helical" evidence="1">
    <location>
        <begin position="125"/>
        <end position="143"/>
    </location>
</feature>
<feature type="transmembrane region" description="Helical" evidence="1">
    <location>
        <begin position="150"/>
        <end position="166"/>
    </location>
</feature>
<protein>
    <recommendedName>
        <fullName evidence="4">Glycosyltransferase RgtA/B/C/D-like domain-containing protein</fullName>
    </recommendedName>
</protein>
<dbReference type="AlphaFoldDB" id="B2JA44"/>
<dbReference type="KEGG" id="npu:Npun_F5821"/>
<dbReference type="Proteomes" id="UP000001191">
    <property type="component" value="Chromosome"/>
</dbReference>
<evidence type="ECO:0000313" key="3">
    <source>
        <dbReference type="Proteomes" id="UP000001191"/>
    </source>
</evidence>
<reference evidence="3" key="1">
    <citation type="submission" date="2008-04" db="EMBL/GenBank/DDBJ databases">
        <title>Complete sequence of chromosome of Nostoc punctiforme ATCC 29133.</title>
        <authorList>
            <consortium name="US DOE Joint Genome Institute"/>
            <person name="Copeland A."/>
            <person name="Lucas S."/>
            <person name="Lapidus A."/>
            <person name="Glavina del Rio T."/>
            <person name="Dalin E."/>
            <person name="Tice H."/>
            <person name="Pitluck S."/>
            <person name="Chain P."/>
            <person name="Malfatti S."/>
            <person name="Shin M."/>
            <person name="Vergez L."/>
            <person name="Schmutz J."/>
            <person name="Larimer F."/>
            <person name="Land M."/>
            <person name="Hauser L."/>
            <person name="Kyrpides N."/>
            <person name="Kim E."/>
            <person name="Meeks J.C."/>
            <person name="Elhai J."/>
            <person name="Campbell E.L."/>
            <person name="Thiel T."/>
            <person name="Longmire J."/>
            <person name="Potts M."/>
            <person name="Atlas R."/>
        </authorList>
    </citation>
    <scope>NUCLEOTIDE SEQUENCE [LARGE SCALE GENOMIC DNA]</scope>
    <source>
        <strain evidence="3">ATCC 29133 / PCC 73102</strain>
    </source>
</reference>
<evidence type="ECO:0000256" key="1">
    <source>
        <dbReference type="SAM" id="Phobius"/>
    </source>
</evidence>
<feature type="transmembrane region" description="Helical" evidence="1">
    <location>
        <begin position="319"/>
        <end position="337"/>
    </location>
</feature>
<reference evidence="2 3" key="2">
    <citation type="journal article" date="2013" name="Plant Physiol.">
        <title>A Nostoc punctiforme Sugar Transporter Necessary to Establish a Cyanobacterium-Plant Symbiosis.</title>
        <authorList>
            <person name="Ekman M."/>
            <person name="Picossi S."/>
            <person name="Campbell E.L."/>
            <person name="Meeks J.C."/>
            <person name="Flores E."/>
        </authorList>
    </citation>
    <scope>NUCLEOTIDE SEQUENCE [LARGE SCALE GENOMIC DNA]</scope>
    <source>
        <strain evidence="3">ATCC 29133 / PCC 73102</strain>
    </source>
</reference>
<feature type="transmembrane region" description="Helical" evidence="1">
    <location>
        <begin position="12"/>
        <end position="30"/>
    </location>
</feature>
<dbReference type="InterPro" id="IPR007873">
    <property type="entry name" value="Glycosyltransferase_ALG3"/>
</dbReference>
<feature type="transmembrane region" description="Helical" evidence="1">
    <location>
        <begin position="72"/>
        <end position="91"/>
    </location>
</feature>
<dbReference type="eggNOG" id="COG5650">
    <property type="taxonomic scope" value="Bacteria"/>
</dbReference>
<accession>B2JA44</accession>
<feature type="transmembrane region" description="Helical" evidence="1">
    <location>
        <begin position="211"/>
        <end position="232"/>
    </location>
</feature>
<gene>
    <name evidence="2" type="ordered locus">Npun_F5821</name>
</gene>
<keyword evidence="1" id="KW-0812">Transmembrane</keyword>
<dbReference type="OrthoDB" id="527567at2"/>
<dbReference type="HOGENOM" id="CLU_818358_0_0_3"/>
<feature type="transmembrane region" description="Helical" evidence="1">
    <location>
        <begin position="267"/>
        <end position="288"/>
    </location>
</feature>